<dbReference type="GO" id="GO:0008757">
    <property type="term" value="F:S-adenosylmethionine-dependent methyltransferase activity"/>
    <property type="evidence" value="ECO:0007669"/>
    <property type="project" value="InterPro"/>
</dbReference>
<dbReference type="InterPro" id="IPR029063">
    <property type="entry name" value="SAM-dependent_MTases_sf"/>
</dbReference>
<evidence type="ECO:0000313" key="1">
    <source>
        <dbReference type="EMBL" id="MBB5036324.1"/>
    </source>
</evidence>
<keyword evidence="2" id="KW-1185">Reference proteome</keyword>
<evidence type="ECO:0000313" key="2">
    <source>
        <dbReference type="Proteomes" id="UP000534294"/>
    </source>
</evidence>
<name>A0A7W7YHP8_9BACT</name>
<dbReference type="Gene3D" id="3.40.50.150">
    <property type="entry name" value="Vaccinia Virus protein VP39"/>
    <property type="match status" value="1"/>
</dbReference>
<dbReference type="AlphaFoldDB" id="A0A7W7YHP8"/>
<protein>
    <submittedName>
        <fullName evidence="1">S-adenosylmethionine-diacylglycerol 3-amino-3-carboxypropyl transferase</fullName>
    </submittedName>
</protein>
<keyword evidence="1" id="KW-0808">Transferase</keyword>
<dbReference type="Pfam" id="PF11899">
    <property type="entry name" value="DUF3419"/>
    <property type="match status" value="2"/>
</dbReference>
<gene>
    <name evidence="1" type="ORF">HNQ64_000558</name>
</gene>
<organism evidence="1 2">
    <name type="scientific">Prosthecobacter dejongeii</name>
    <dbReference type="NCBI Taxonomy" id="48465"/>
    <lineage>
        <taxon>Bacteria</taxon>
        <taxon>Pseudomonadati</taxon>
        <taxon>Verrucomicrobiota</taxon>
        <taxon>Verrucomicrobiia</taxon>
        <taxon>Verrucomicrobiales</taxon>
        <taxon>Verrucomicrobiaceae</taxon>
        <taxon>Prosthecobacter</taxon>
    </lineage>
</organism>
<dbReference type="SUPFAM" id="SSF53335">
    <property type="entry name" value="S-adenosyl-L-methionine-dependent methyltransferases"/>
    <property type="match status" value="1"/>
</dbReference>
<dbReference type="RefSeq" id="WP_184205081.1">
    <property type="nucleotide sequence ID" value="NZ_JACHIF010000001.1"/>
</dbReference>
<dbReference type="Proteomes" id="UP000534294">
    <property type="component" value="Unassembled WGS sequence"/>
</dbReference>
<comment type="caution">
    <text evidence="1">The sequence shown here is derived from an EMBL/GenBank/DDBJ whole genome shotgun (WGS) entry which is preliminary data.</text>
</comment>
<accession>A0A7W7YHP8</accession>
<sequence length="342" mass="37604">MNDLPPADPWALEAAKLPLAFAQVREDPALDVELATALPENATVVMIASGGETLIQLARLPLARIHAVDVNPAQLALARFKAHLATHESAMVSCNLLGHAPLPALEREEALLPRLEILDLPADVFGPPSLVSEHGPDHLGRYERCFATLRQALPPGVSINQNGLDEALAKVMSLANLVALFGQEATQNPRLPFHEHFAWRTRVALSRADAATNPFLHQMYGGRFAPGCPYDWLRSTEPLQAEIVWHQGRMQEVLDDLPPASADLVHLSNILDWLPPAHAAQTLAAAARVMKPGARLIIRQLNSTLEIETLVDGIRWDRAQGEAMEKRDRSFFYPRILVGTRL</sequence>
<proteinExistence type="predicted"/>
<reference evidence="1 2" key="1">
    <citation type="submission" date="2020-08" db="EMBL/GenBank/DDBJ databases">
        <title>Genomic Encyclopedia of Type Strains, Phase IV (KMG-IV): sequencing the most valuable type-strain genomes for metagenomic binning, comparative biology and taxonomic classification.</title>
        <authorList>
            <person name="Goeker M."/>
        </authorList>
    </citation>
    <scope>NUCLEOTIDE SEQUENCE [LARGE SCALE GENOMIC DNA]</scope>
    <source>
        <strain evidence="1 2">DSM 12251</strain>
    </source>
</reference>
<dbReference type="EMBL" id="JACHIF010000001">
    <property type="protein sequence ID" value="MBB5036324.1"/>
    <property type="molecule type" value="Genomic_DNA"/>
</dbReference>
<dbReference type="InterPro" id="IPR021829">
    <property type="entry name" value="DUF3419"/>
</dbReference>